<sequence>MDYLVMSLGSPAISSKDRCRQGVTCILPRRALGEYDYA</sequence>
<gene>
    <name evidence="1" type="ORF">GQ26_0390670</name>
</gene>
<dbReference type="EMBL" id="JPOX01000039">
    <property type="protein sequence ID" value="KFX43004.1"/>
    <property type="molecule type" value="Genomic_DNA"/>
</dbReference>
<protein>
    <submittedName>
        <fullName evidence="1">Uncharacterized protein</fullName>
    </submittedName>
</protein>
<comment type="caution">
    <text evidence="1">The sequence shown here is derived from an EMBL/GenBank/DDBJ whole genome shotgun (WGS) entry which is preliminary data.</text>
</comment>
<name>A0A093UZ79_TALMA</name>
<reference key="1">
    <citation type="journal article" date="2014" name="PLoS Genet.">
        <title>Signature Gene Expression Reveals Novel Clues to the Molecular Mechanisms of Dimorphic Transition in Penicillium marneffei.</title>
        <authorList>
            <person name="Yang E."/>
            <person name="Wang G."/>
            <person name="Cai J."/>
            <person name="Woo P.C."/>
            <person name="Lau S.K."/>
            <person name="Yuen K.-Y."/>
            <person name="Chow W.-N."/>
            <person name="Lin X."/>
        </authorList>
    </citation>
    <scope>NUCLEOTIDE SEQUENCE [LARGE SCALE GENOMIC DNA]</scope>
    <source>
        <strain>PM1</strain>
    </source>
</reference>
<evidence type="ECO:0000313" key="1">
    <source>
        <dbReference type="EMBL" id="KFX43004.1"/>
    </source>
</evidence>
<dbReference type="AlphaFoldDB" id="A0A093UZ79"/>
<organism evidence="1">
    <name type="scientific">Talaromyces marneffei PM1</name>
    <dbReference type="NCBI Taxonomy" id="1077442"/>
    <lineage>
        <taxon>Eukaryota</taxon>
        <taxon>Fungi</taxon>
        <taxon>Dikarya</taxon>
        <taxon>Ascomycota</taxon>
        <taxon>Pezizomycotina</taxon>
        <taxon>Eurotiomycetes</taxon>
        <taxon>Eurotiomycetidae</taxon>
        <taxon>Eurotiales</taxon>
        <taxon>Trichocomaceae</taxon>
        <taxon>Talaromyces</taxon>
        <taxon>Talaromyces sect. Talaromyces</taxon>
    </lineage>
</organism>
<accession>A0A093UZ79</accession>
<proteinExistence type="predicted"/>
<dbReference type="HOGENOM" id="CLU_3335888_0_0_1"/>
<reference evidence="1" key="2">
    <citation type="journal article" date="2014" name="PLoS Genet.">
        <title>Signature gene expression reveals novel clues to the molecular mechanisms of dimorphic transition in Penicillium marneffei.</title>
        <authorList>
            <person name="Yang E."/>
            <person name="Wang G."/>
            <person name="Cai J."/>
            <person name="Woo P.C."/>
            <person name="Lau S.K."/>
            <person name="Yuen K.-Y."/>
            <person name="Chow W.-N."/>
            <person name="Lin X."/>
        </authorList>
    </citation>
    <scope>NUCLEOTIDE SEQUENCE</scope>
    <source>
        <strain evidence="1">PM1</strain>
    </source>
</reference>